<gene>
    <name evidence="8 12" type="primary">infB</name>
    <name evidence="12" type="ORF">ACFSW5_11660</name>
</gene>
<dbReference type="InterPro" id="IPR009000">
    <property type="entry name" value="Transl_B-barrel_sf"/>
</dbReference>
<dbReference type="SUPFAM" id="SSF52156">
    <property type="entry name" value="Initiation factor IF2/eIF5b, domain 3"/>
    <property type="match status" value="1"/>
</dbReference>
<dbReference type="NCBIfam" id="TIGR00231">
    <property type="entry name" value="small_GTP"/>
    <property type="match status" value="1"/>
</dbReference>
<evidence type="ECO:0000256" key="7">
    <source>
        <dbReference type="ARBA" id="ARBA00025162"/>
    </source>
</evidence>
<evidence type="ECO:0000256" key="10">
    <source>
        <dbReference type="SAM" id="MobiDB-lite"/>
    </source>
</evidence>
<organism evidence="12 13">
    <name type="scientific">Paenibacillus thailandensis</name>
    <dbReference type="NCBI Taxonomy" id="393250"/>
    <lineage>
        <taxon>Bacteria</taxon>
        <taxon>Bacillati</taxon>
        <taxon>Bacillota</taxon>
        <taxon>Bacilli</taxon>
        <taxon>Bacillales</taxon>
        <taxon>Paenibacillaceae</taxon>
        <taxon>Paenibacillus</taxon>
    </lineage>
</organism>
<accession>A0ABW5QWZ5</accession>
<dbReference type="CDD" id="cd03692">
    <property type="entry name" value="mtIF2_IVc"/>
    <property type="match status" value="1"/>
</dbReference>
<protein>
    <recommendedName>
        <fullName evidence="2 8">Translation initiation factor IF-2</fullName>
    </recommendedName>
</protein>
<feature type="region of interest" description="Disordered" evidence="10">
    <location>
        <begin position="55"/>
        <end position="297"/>
    </location>
</feature>
<dbReference type="InterPro" id="IPR005225">
    <property type="entry name" value="Small_GTP-bd"/>
</dbReference>
<feature type="binding site" evidence="8">
    <location>
        <begin position="388"/>
        <end position="395"/>
    </location>
    <ligand>
        <name>GTP</name>
        <dbReference type="ChEBI" id="CHEBI:37565"/>
    </ligand>
</feature>
<dbReference type="Gene3D" id="2.40.30.10">
    <property type="entry name" value="Translation factors"/>
    <property type="match status" value="2"/>
</dbReference>
<dbReference type="PANTHER" id="PTHR43381">
    <property type="entry name" value="TRANSLATION INITIATION FACTOR IF-2-RELATED"/>
    <property type="match status" value="1"/>
</dbReference>
<dbReference type="SUPFAM" id="SSF50447">
    <property type="entry name" value="Translation proteins"/>
    <property type="match status" value="2"/>
</dbReference>
<dbReference type="CDD" id="cd03702">
    <property type="entry name" value="IF2_mtIF2_II"/>
    <property type="match status" value="1"/>
</dbReference>
<dbReference type="PROSITE" id="PS01176">
    <property type="entry name" value="IF2"/>
    <property type="match status" value="1"/>
</dbReference>
<dbReference type="InterPro" id="IPR000178">
    <property type="entry name" value="TF_IF2_bacterial-like"/>
</dbReference>
<comment type="similarity">
    <text evidence="1 8 9">Belongs to the TRAFAC class translation factor GTPase superfamily. Classic translation factor GTPase family. IF-2 subfamily.</text>
</comment>
<feature type="binding site" evidence="8">
    <location>
        <begin position="488"/>
        <end position="491"/>
    </location>
    <ligand>
        <name>GTP</name>
        <dbReference type="ChEBI" id="CHEBI:37565"/>
    </ligand>
</feature>
<dbReference type="PROSITE" id="PS51722">
    <property type="entry name" value="G_TR_2"/>
    <property type="match status" value="1"/>
</dbReference>
<feature type="compositionally biased region" description="Low complexity" evidence="10">
    <location>
        <begin position="207"/>
        <end position="222"/>
    </location>
</feature>
<feature type="compositionally biased region" description="Gly residues" evidence="10">
    <location>
        <begin position="149"/>
        <end position="169"/>
    </location>
</feature>
<evidence type="ECO:0000313" key="12">
    <source>
        <dbReference type="EMBL" id="MFD2660904.1"/>
    </source>
</evidence>
<evidence type="ECO:0000256" key="9">
    <source>
        <dbReference type="RuleBase" id="RU000644"/>
    </source>
</evidence>
<feature type="compositionally biased region" description="Basic and acidic residues" evidence="10">
    <location>
        <begin position="286"/>
        <end position="296"/>
    </location>
</feature>
<evidence type="ECO:0000256" key="6">
    <source>
        <dbReference type="ARBA" id="ARBA00023134"/>
    </source>
</evidence>
<comment type="caution">
    <text evidence="12">The sequence shown here is derived from an EMBL/GenBank/DDBJ whole genome shotgun (WGS) entry which is preliminary data.</text>
</comment>
<keyword evidence="3 8" id="KW-0396">Initiation factor</keyword>
<evidence type="ECO:0000256" key="2">
    <source>
        <dbReference type="ARBA" id="ARBA00020675"/>
    </source>
</evidence>
<keyword evidence="5 8" id="KW-0648">Protein biosynthesis</keyword>
<dbReference type="Pfam" id="PF11987">
    <property type="entry name" value="IF-2"/>
    <property type="match status" value="1"/>
</dbReference>
<dbReference type="InterPro" id="IPR023115">
    <property type="entry name" value="TIF_IF2_dom3"/>
</dbReference>
<dbReference type="InterPro" id="IPR027417">
    <property type="entry name" value="P-loop_NTPase"/>
</dbReference>
<feature type="compositionally biased region" description="Polar residues" evidence="10">
    <location>
        <begin position="69"/>
        <end position="103"/>
    </location>
</feature>
<dbReference type="EMBL" id="JBHUMY010000012">
    <property type="protein sequence ID" value="MFD2660904.1"/>
    <property type="molecule type" value="Genomic_DNA"/>
</dbReference>
<dbReference type="Gene3D" id="1.10.10.2480">
    <property type="match status" value="1"/>
</dbReference>
<keyword evidence="6 8" id="KW-0342">GTP-binding</keyword>
<dbReference type="InterPro" id="IPR006847">
    <property type="entry name" value="IF2_N"/>
</dbReference>
<reference evidence="13" key="1">
    <citation type="journal article" date="2019" name="Int. J. Syst. Evol. Microbiol.">
        <title>The Global Catalogue of Microorganisms (GCM) 10K type strain sequencing project: providing services to taxonomists for standard genome sequencing and annotation.</title>
        <authorList>
            <consortium name="The Broad Institute Genomics Platform"/>
            <consortium name="The Broad Institute Genome Sequencing Center for Infectious Disease"/>
            <person name="Wu L."/>
            <person name="Ma J."/>
        </authorList>
    </citation>
    <scope>NUCLEOTIDE SEQUENCE [LARGE SCALE GENOMIC DNA]</scope>
    <source>
        <strain evidence="13">TISTR 1827</strain>
    </source>
</reference>
<dbReference type="HAMAP" id="MF_00100_B">
    <property type="entry name" value="IF_2_B"/>
    <property type="match status" value="1"/>
</dbReference>
<feature type="compositionally biased region" description="Low complexity" evidence="10">
    <location>
        <begin position="191"/>
        <end position="200"/>
    </location>
</feature>
<evidence type="ECO:0000256" key="8">
    <source>
        <dbReference type="HAMAP-Rule" id="MF_00100"/>
    </source>
</evidence>
<dbReference type="InterPro" id="IPR053905">
    <property type="entry name" value="EF-G-like_DII"/>
</dbReference>
<keyword evidence="4 8" id="KW-0547">Nucleotide-binding</keyword>
<name>A0ABW5QWZ5_9BACL</name>
<proteinExistence type="inferred from homology"/>
<dbReference type="CDD" id="cd01887">
    <property type="entry name" value="IF2_eIF5B"/>
    <property type="match status" value="1"/>
</dbReference>
<evidence type="ECO:0000259" key="11">
    <source>
        <dbReference type="PROSITE" id="PS51722"/>
    </source>
</evidence>
<feature type="domain" description="Tr-type G" evidence="11">
    <location>
        <begin position="379"/>
        <end position="546"/>
    </location>
</feature>
<dbReference type="Proteomes" id="UP001597493">
    <property type="component" value="Unassembled WGS sequence"/>
</dbReference>
<evidence type="ECO:0000256" key="4">
    <source>
        <dbReference type="ARBA" id="ARBA00022741"/>
    </source>
</evidence>
<dbReference type="RefSeq" id="WP_379273873.1">
    <property type="nucleotide sequence ID" value="NZ_JBHUGT010000014.1"/>
</dbReference>
<dbReference type="InterPro" id="IPR000795">
    <property type="entry name" value="T_Tr_GTP-bd_dom"/>
</dbReference>
<feature type="compositionally biased region" description="Low complexity" evidence="10">
    <location>
        <begin position="133"/>
        <end position="148"/>
    </location>
</feature>
<dbReference type="InterPro" id="IPR044145">
    <property type="entry name" value="IF2_II"/>
</dbReference>
<evidence type="ECO:0000256" key="3">
    <source>
        <dbReference type="ARBA" id="ARBA00022540"/>
    </source>
</evidence>
<feature type="compositionally biased region" description="Basic and acidic residues" evidence="10">
    <location>
        <begin position="104"/>
        <end position="117"/>
    </location>
</feature>
<dbReference type="PANTHER" id="PTHR43381:SF5">
    <property type="entry name" value="TR-TYPE G DOMAIN-CONTAINING PROTEIN"/>
    <property type="match status" value="1"/>
</dbReference>
<keyword evidence="13" id="KW-1185">Reference proteome</keyword>
<dbReference type="Pfam" id="PF00009">
    <property type="entry name" value="GTP_EFTU"/>
    <property type="match status" value="1"/>
</dbReference>
<dbReference type="Pfam" id="PF04760">
    <property type="entry name" value="IF2_N"/>
    <property type="match status" value="1"/>
</dbReference>
<feature type="compositionally biased region" description="Basic and acidic residues" evidence="10">
    <location>
        <begin position="234"/>
        <end position="243"/>
    </location>
</feature>
<dbReference type="InterPro" id="IPR036925">
    <property type="entry name" value="TIF_IF2_dom3_sf"/>
</dbReference>
<sequence>MSSKEIITILKRLNLPVNNHMSVMENEMVSKVEGFFRDIKASAAAKRAQESNAAVSAAVQPAGKPQERGVQQAQNGNKNLTQDRQVPMNSNHPKTSVTEQRPQSQDHKQGQAQRQERQGGQGQGQGQNRTASGNRPNGQNRGQGQAGRPQGGQGGQGGGRNQGGQGQGGQNRNRDGQSGQGRGGQGGGANRSGYQGAQARTGGGGQQNPRPQQSQPAAAPSRTFDSKPAAPSRGGDDRFDRSRNGGAKKSNYNGPSKRFDDSRGGAGNFRNNKGGKGKGGRNQQQPERREKIDNTPKKIIVRGTMTVGDLAKLLHKDASEVIKKLISLGIMATINQEIDMDAILLIAEEYGTEVEVKIPVEEDDFEKDEEKDDEADLLPRPPVVTIMGHVDHGKTTLLDAIRKTNVTGGEAGGITQHIGAYQVEINQKKITFLDTPGHEAFTMMRARGAQVTDITIIVVAADDGVMPQTVEAINHAKAAGVPIIVAVNKIDKPEANPDKIKQELTEYELVPEEWGGDTIFVNVSAKQRIGLEDLLEMILLVAEVNDYKANPDKRARGTVIEAELDKGKGPIARVLVQHGTLKIGDAFVAGNCFGRVRAMVNDRGRRIKEAGPSTPVEITGLTEVPQAGDPFMVFEDERKARAIAERRATKQRQSELGANTRVTLDDLYNHIKQGEIKDLNVIIKSDVQGSAEALKGSLAKIDIEGVRVKIIHSGVGAITESDITLASASNAIVIGFNVRPEPQAMATAEQEKVDIRLHNIIYNVIDEIEQAMKGMLDPIFKEVVIGQAEVRNIFKLSKVGAIAGCMVTSGKVTRNAGVRVIRGGVVVHEGKVDTLKRFKDDAKEVAQGYECGITLQGYSDFKEGDVIEAFVLESVER</sequence>
<feature type="binding site" evidence="8">
    <location>
        <begin position="434"/>
        <end position="438"/>
    </location>
    <ligand>
        <name>GTP</name>
        <dbReference type="ChEBI" id="CHEBI:37565"/>
    </ligand>
</feature>
<dbReference type="NCBIfam" id="TIGR00487">
    <property type="entry name" value="IF-2"/>
    <property type="match status" value="1"/>
</dbReference>
<evidence type="ECO:0000256" key="5">
    <source>
        <dbReference type="ARBA" id="ARBA00022917"/>
    </source>
</evidence>
<dbReference type="InterPro" id="IPR015760">
    <property type="entry name" value="TIF_IF2"/>
</dbReference>
<evidence type="ECO:0000313" key="13">
    <source>
        <dbReference type="Proteomes" id="UP001597493"/>
    </source>
</evidence>
<dbReference type="Gene3D" id="3.40.50.10050">
    <property type="entry name" value="Translation initiation factor IF- 2, domain 3"/>
    <property type="match status" value="1"/>
</dbReference>
<comment type="subcellular location">
    <subcellularLocation>
        <location evidence="8">Cytoplasm</location>
    </subcellularLocation>
</comment>
<feature type="compositionally biased region" description="Gly residues" evidence="10">
    <location>
        <begin position="178"/>
        <end position="190"/>
    </location>
</feature>
<dbReference type="SUPFAM" id="SSF52540">
    <property type="entry name" value="P-loop containing nucleoside triphosphate hydrolases"/>
    <property type="match status" value="1"/>
</dbReference>
<keyword evidence="8" id="KW-0963">Cytoplasm</keyword>
<dbReference type="Gene3D" id="3.40.50.300">
    <property type="entry name" value="P-loop containing nucleotide triphosphate hydrolases"/>
    <property type="match status" value="1"/>
</dbReference>
<dbReference type="GO" id="GO:0003743">
    <property type="term" value="F:translation initiation factor activity"/>
    <property type="evidence" value="ECO:0007669"/>
    <property type="project" value="UniProtKB-KW"/>
</dbReference>
<dbReference type="Pfam" id="PF22042">
    <property type="entry name" value="EF-G_D2"/>
    <property type="match status" value="1"/>
</dbReference>
<evidence type="ECO:0000256" key="1">
    <source>
        <dbReference type="ARBA" id="ARBA00007733"/>
    </source>
</evidence>
<comment type="function">
    <text evidence="7 8 9">One of the essential components for the initiation of protein synthesis. Protects formylmethionyl-tRNA from spontaneous hydrolysis and promotes its binding to the 30S ribosomal subunits. Also involved in the hydrolysis of GTP during the formation of the 70S ribosomal complex.</text>
</comment>
<feature type="region of interest" description="G-domain" evidence="8">
    <location>
        <begin position="382"/>
        <end position="530"/>
    </location>
</feature>